<feature type="binding site" evidence="9">
    <location>
        <begin position="10"/>
        <end position="11"/>
    </location>
    <ligand>
        <name>ATP</name>
        <dbReference type="ChEBI" id="CHEBI:30616"/>
    </ligand>
</feature>
<name>A0AAW9RWT3_9BACT</name>
<dbReference type="PANTHER" id="PTHR21342">
    <property type="entry name" value="PHOSPHOPANTETHEINE ADENYLYLTRANSFERASE"/>
    <property type="match status" value="1"/>
</dbReference>
<comment type="subunit">
    <text evidence="9">Homohexamer.</text>
</comment>
<feature type="binding site" evidence="9">
    <location>
        <position position="74"/>
    </location>
    <ligand>
        <name>substrate</name>
    </ligand>
</feature>
<keyword evidence="1 9" id="KW-0963">Cytoplasm</keyword>
<feature type="binding site" evidence="9">
    <location>
        <begin position="89"/>
        <end position="91"/>
    </location>
    <ligand>
        <name>ATP</name>
        <dbReference type="ChEBI" id="CHEBI:30616"/>
    </ligand>
</feature>
<keyword evidence="4 9" id="KW-0547">Nucleotide-binding</keyword>
<dbReference type="PRINTS" id="PR01020">
    <property type="entry name" value="LPSBIOSNTHSS"/>
</dbReference>
<dbReference type="EC" id="2.7.7.3" evidence="9"/>
<dbReference type="NCBIfam" id="TIGR00125">
    <property type="entry name" value="cyt_tran_rel"/>
    <property type="match status" value="1"/>
</dbReference>
<keyword evidence="7 9" id="KW-0173">Coenzyme A biosynthesis</keyword>
<feature type="binding site" evidence="9">
    <location>
        <position position="88"/>
    </location>
    <ligand>
        <name>substrate</name>
    </ligand>
</feature>
<dbReference type="EMBL" id="JBDKWZ010000004">
    <property type="protein sequence ID" value="MEN7548147.1"/>
    <property type="molecule type" value="Genomic_DNA"/>
</dbReference>
<dbReference type="AlphaFoldDB" id="A0AAW9RWT3"/>
<dbReference type="PANTHER" id="PTHR21342:SF1">
    <property type="entry name" value="PHOSPHOPANTETHEINE ADENYLYLTRANSFERASE"/>
    <property type="match status" value="1"/>
</dbReference>
<dbReference type="GO" id="GO:0015937">
    <property type="term" value="P:coenzyme A biosynthetic process"/>
    <property type="evidence" value="ECO:0007669"/>
    <property type="project" value="UniProtKB-UniRule"/>
</dbReference>
<dbReference type="GO" id="GO:0005524">
    <property type="term" value="F:ATP binding"/>
    <property type="evidence" value="ECO:0007669"/>
    <property type="project" value="UniProtKB-KW"/>
</dbReference>
<comment type="pathway">
    <text evidence="9">Cofactor biosynthesis; coenzyme A biosynthesis; CoA from (R)-pantothenate: step 4/5.</text>
</comment>
<feature type="binding site" evidence="9">
    <location>
        <begin position="124"/>
        <end position="130"/>
    </location>
    <ligand>
        <name>ATP</name>
        <dbReference type="ChEBI" id="CHEBI:30616"/>
    </ligand>
</feature>
<dbReference type="Proteomes" id="UP001403385">
    <property type="component" value="Unassembled WGS sequence"/>
</dbReference>
<dbReference type="Pfam" id="PF01467">
    <property type="entry name" value="CTP_transf_like"/>
    <property type="match status" value="1"/>
</dbReference>
<dbReference type="HAMAP" id="MF_00151">
    <property type="entry name" value="PPAT_bact"/>
    <property type="match status" value="1"/>
</dbReference>
<keyword evidence="3 9" id="KW-0548">Nucleotidyltransferase</keyword>
<feature type="binding site" evidence="9">
    <location>
        <position position="99"/>
    </location>
    <ligand>
        <name>ATP</name>
        <dbReference type="ChEBI" id="CHEBI:30616"/>
    </ligand>
</feature>
<evidence type="ECO:0000313" key="11">
    <source>
        <dbReference type="EMBL" id="MEN7548147.1"/>
    </source>
</evidence>
<keyword evidence="5 9" id="KW-0067">ATP-binding</keyword>
<feature type="domain" description="Cytidyltransferase-like" evidence="10">
    <location>
        <begin position="6"/>
        <end position="134"/>
    </location>
</feature>
<dbReference type="NCBIfam" id="TIGR01510">
    <property type="entry name" value="coaD_prev_kdtB"/>
    <property type="match status" value="1"/>
</dbReference>
<feature type="binding site" evidence="9">
    <location>
        <position position="18"/>
    </location>
    <ligand>
        <name>ATP</name>
        <dbReference type="ChEBI" id="CHEBI:30616"/>
    </ligand>
</feature>
<dbReference type="InterPro" id="IPR014729">
    <property type="entry name" value="Rossmann-like_a/b/a_fold"/>
</dbReference>
<evidence type="ECO:0000256" key="6">
    <source>
        <dbReference type="ARBA" id="ARBA00022842"/>
    </source>
</evidence>
<comment type="function">
    <text evidence="9">Reversibly transfers an adenylyl group from ATP to 4'-phosphopantetheine, yielding dephospho-CoA (dPCoA) and pyrophosphate.</text>
</comment>
<evidence type="ECO:0000256" key="1">
    <source>
        <dbReference type="ARBA" id="ARBA00022490"/>
    </source>
</evidence>
<evidence type="ECO:0000256" key="4">
    <source>
        <dbReference type="ARBA" id="ARBA00022741"/>
    </source>
</evidence>
<dbReference type="RefSeq" id="WP_346820929.1">
    <property type="nucleotide sequence ID" value="NZ_JBDKWZ010000004.1"/>
</dbReference>
<comment type="cofactor">
    <cofactor evidence="9">
        <name>Mg(2+)</name>
        <dbReference type="ChEBI" id="CHEBI:18420"/>
    </cofactor>
</comment>
<evidence type="ECO:0000256" key="2">
    <source>
        <dbReference type="ARBA" id="ARBA00022679"/>
    </source>
</evidence>
<comment type="caution">
    <text evidence="11">The sequence shown here is derived from an EMBL/GenBank/DDBJ whole genome shotgun (WGS) entry which is preliminary data.</text>
</comment>
<gene>
    <name evidence="9 11" type="primary">coaD</name>
    <name evidence="11" type="ORF">AAG747_09510</name>
</gene>
<feature type="binding site" evidence="9">
    <location>
        <position position="42"/>
    </location>
    <ligand>
        <name>substrate</name>
    </ligand>
</feature>
<dbReference type="GO" id="GO:0004595">
    <property type="term" value="F:pantetheine-phosphate adenylyltransferase activity"/>
    <property type="evidence" value="ECO:0007669"/>
    <property type="project" value="UniProtKB-UniRule"/>
</dbReference>
<evidence type="ECO:0000256" key="5">
    <source>
        <dbReference type="ARBA" id="ARBA00022840"/>
    </source>
</evidence>
<proteinExistence type="inferred from homology"/>
<evidence type="ECO:0000256" key="3">
    <source>
        <dbReference type="ARBA" id="ARBA00022695"/>
    </source>
</evidence>
<organism evidence="11 12">
    <name type="scientific">Rapidithrix thailandica</name>
    <dbReference type="NCBI Taxonomy" id="413964"/>
    <lineage>
        <taxon>Bacteria</taxon>
        <taxon>Pseudomonadati</taxon>
        <taxon>Bacteroidota</taxon>
        <taxon>Cytophagia</taxon>
        <taxon>Cytophagales</taxon>
        <taxon>Flammeovirgaceae</taxon>
        <taxon>Rapidithrix</taxon>
    </lineage>
</organism>
<dbReference type="SUPFAM" id="SSF52374">
    <property type="entry name" value="Nucleotidylyl transferase"/>
    <property type="match status" value="1"/>
</dbReference>
<dbReference type="Gene3D" id="3.40.50.620">
    <property type="entry name" value="HUPs"/>
    <property type="match status" value="1"/>
</dbReference>
<evidence type="ECO:0000256" key="7">
    <source>
        <dbReference type="ARBA" id="ARBA00022993"/>
    </source>
</evidence>
<dbReference type="CDD" id="cd02163">
    <property type="entry name" value="PPAT"/>
    <property type="match status" value="1"/>
</dbReference>
<accession>A0AAW9RWT3</accession>
<dbReference type="InterPro" id="IPR001980">
    <property type="entry name" value="PPAT"/>
</dbReference>
<keyword evidence="12" id="KW-1185">Reference proteome</keyword>
<evidence type="ECO:0000259" key="10">
    <source>
        <dbReference type="Pfam" id="PF01467"/>
    </source>
</evidence>
<protein>
    <recommendedName>
        <fullName evidence="9">Phosphopantetheine adenylyltransferase</fullName>
        <ecNumber evidence="9">2.7.7.3</ecNumber>
    </recommendedName>
    <alternativeName>
        <fullName evidence="9">Dephospho-CoA pyrophosphorylase</fullName>
    </alternativeName>
    <alternativeName>
        <fullName evidence="9">Pantetheine-phosphate adenylyltransferase</fullName>
        <shortName evidence="9">PPAT</shortName>
    </alternativeName>
</protein>
<comment type="subcellular location">
    <subcellularLocation>
        <location evidence="9">Cytoplasm</location>
    </subcellularLocation>
</comment>
<comment type="similarity">
    <text evidence="9">Belongs to the bacterial CoaD family.</text>
</comment>
<keyword evidence="6 9" id="KW-0460">Magnesium</keyword>
<keyword evidence="2 9" id="KW-0808">Transferase</keyword>
<sequence>MKKIAVFPGSFDPFTNGHADIALRASMLFDEVIIGIGHNSKKKRYFPLDFMIRKIEETFQDNDRVKVEHYNELTASYAQKRGAQFLVRGLRNTTDFEYENSIAQANKHIYGNLETIFIITSPQYAHISSTIVREIHNYGQNINEFLPYDL</sequence>
<evidence type="ECO:0000256" key="8">
    <source>
        <dbReference type="ARBA" id="ARBA00029346"/>
    </source>
</evidence>
<dbReference type="GO" id="GO:0005737">
    <property type="term" value="C:cytoplasm"/>
    <property type="evidence" value="ECO:0007669"/>
    <property type="project" value="UniProtKB-SubCell"/>
</dbReference>
<evidence type="ECO:0000313" key="12">
    <source>
        <dbReference type="Proteomes" id="UP001403385"/>
    </source>
</evidence>
<reference evidence="11 12" key="1">
    <citation type="submission" date="2024-04" db="EMBL/GenBank/DDBJ databases">
        <title>Novel genus in family Flammeovirgaceae.</title>
        <authorList>
            <person name="Nguyen T.H."/>
            <person name="Vuong T.Q."/>
            <person name="Le H."/>
            <person name="Kim S.-G."/>
        </authorList>
    </citation>
    <scope>NUCLEOTIDE SEQUENCE [LARGE SCALE GENOMIC DNA]</scope>
    <source>
        <strain evidence="11 12">JCM 23209</strain>
    </source>
</reference>
<dbReference type="InterPro" id="IPR004821">
    <property type="entry name" value="Cyt_trans-like"/>
</dbReference>
<feature type="binding site" evidence="9">
    <location>
        <position position="10"/>
    </location>
    <ligand>
        <name>substrate</name>
    </ligand>
</feature>
<evidence type="ECO:0000256" key="9">
    <source>
        <dbReference type="HAMAP-Rule" id="MF_00151"/>
    </source>
</evidence>
<comment type="catalytic activity">
    <reaction evidence="8 9">
        <text>(R)-4'-phosphopantetheine + ATP + H(+) = 3'-dephospho-CoA + diphosphate</text>
        <dbReference type="Rhea" id="RHEA:19801"/>
        <dbReference type="ChEBI" id="CHEBI:15378"/>
        <dbReference type="ChEBI" id="CHEBI:30616"/>
        <dbReference type="ChEBI" id="CHEBI:33019"/>
        <dbReference type="ChEBI" id="CHEBI:57328"/>
        <dbReference type="ChEBI" id="CHEBI:61723"/>
        <dbReference type="EC" id="2.7.7.3"/>
    </reaction>
</comment>
<feature type="site" description="Transition state stabilizer" evidence="9">
    <location>
        <position position="18"/>
    </location>
</feature>